<dbReference type="SUPFAM" id="SSF46579">
    <property type="entry name" value="Prefoldin"/>
    <property type="match status" value="1"/>
</dbReference>
<dbReference type="EMBL" id="AZHD01000028">
    <property type="protein sequence ID" value="OAA53604.1"/>
    <property type="molecule type" value="Genomic_DNA"/>
</dbReference>
<sequence>MAHIIEQHLEHIQKLEEEIGSKIADINSLKQELETTLSIVEGVPDDLMELMSRSASISTIIRDISEPNSIDFSKTQKGGQIQAAKDNIKKQEEKLRELKQEKKDWEEILENERKNLDH</sequence>
<keyword evidence="3" id="KW-1185">Reference proteome</keyword>
<feature type="coiled-coil region" evidence="1">
    <location>
        <begin position="81"/>
        <end position="115"/>
    </location>
</feature>
<dbReference type="AlphaFoldDB" id="A0A167LWL2"/>
<proteinExistence type="predicted"/>
<protein>
    <submittedName>
        <fullName evidence="2">Uncharacterized protein</fullName>
    </submittedName>
</protein>
<accession>A0A167LWL2</accession>
<evidence type="ECO:0000256" key="1">
    <source>
        <dbReference type="SAM" id="Coils"/>
    </source>
</evidence>
<reference evidence="2 3" key="1">
    <citation type="journal article" date="2016" name="Genome Biol. Evol.">
        <title>Divergent and convergent evolution of fungal pathogenicity.</title>
        <authorList>
            <person name="Shang Y."/>
            <person name="Xiao G."/>
            <person name="Zheng P."/>
            <person name="Cen K."/>
            <person name="Zhan S."/>
            <person name="Wang C."/>
        </authorList>
    </citation>
    <scope>NUCLEOTIDE SEQUENCE [LARGE SCALE GENOMIC DNA]</scope>
    <source>
        <strain evidence="2 3">RCEF 264</strain>
    </source>
</reference>
<feature type="coiled-coil region" evidence="1">
    <location>
        <begin position="5"/>
        <end position="32"/>
    </location>
</feature>
<name>A0A167LWL2_9HYPO</name>
<evidence type="ECO:0000313" key="2">
    <source>
        <dbReference type="EMBL" id="OAA53604.1"/>
    </source>
</evidence>
<dbReference type="Proteomes" id="UP000076874">
    <property type="component" value="Unassembled WGS sequence"/>
</dbReference>
<gene>
    <name evidence="2" type="ORF">SPI_09311</name>
</gene>
<organism evidence="2 3">
    <name type="scientific">Niveomyces insectorum RCEF 264</name>
    <dbReference type="NCBI Taxonomy" id="1081102"/>
    <lineage>
        <taxon>Eukaryota</taxon>
        <taxon>Fungi</taxon>
        <taxon>Dikarya</taxon>
        <taxon>Ascomycota</taxon>
        <taxon>Pezizomycotina</taxon>
        <taxon>Sordariomycetes</taxon>
        <taxon>Hypocreomycetidae</taxon>
        <taxon>Hypocreales</taxon>
        <taxon>Cordycipitaceae</taxon>
        <taxon>Niveomyces</taxon>
    </lineage>
</organism>
<keyword evidence="1" id="KW-0175">Coiled coil</keyword>
<evidence type="ECO:0000313" key="3">
    <source>
        <dbReference type="Proteomes" id="UP000076874"/>
    </source>
</evidence>
<comment type="caution">
    <text evidence="2">The sequence shown here is derived from an EMBL/GenBank/DDBJ whole genome shotgun (WGS) entry which is preliminary data.</text>
</comment>